<dbReference type="Proteomes" id="UP000094969">
    <property type="component" value="Chromosome"/>
</dbReference>
<dbReference type="STRING" id="1526658.BHK69_27620"/>
<dbReference type="Pfam" id="PF00850">
    <property type="entry name" value="Hist_deacetyl"/>
    <property type="match status" value="1"/>
</dbReference>
<dbReference type="PANTHER" id="PTHR10625:SF10">
    <property type="entry name" value="HISTONE DEACETYLASE HDAC1"/>
    <property type="match status" value="1"/>
</dbReference>
<feature type="domain" description="Histone deacetylase" evidence="2">
    <location>
        <begin position="20"/>
        <end position="305"/>
    </location>
</feature>
<dbReference type="AlphaFoldDB" id="A0A1D7U8J0"/>
<dbReference type="SUPFAM" id="SSF52768">
    <property type="entry name" value="Arginase/deacetylase"/>
    <property type="match status" value="1"/>
</dbReference>
<organism evidence="3 4">
    <name type="scientific">Bosea vaviloviae</name>
    <dbReference type="NCBI Taxonomy" id="1526658"/>
    <lineage>
        <taxon>Bacteria</taxon>
        <taxon>Pseudomonadati</taxon>
        <taxon>Pseudomonadota</taxon>
        <taxon>Alphaproteobacteria</taxon>
        <taxon>Hyphomicrobiales</taxon>
        <taxon>Boseaceae</taxon>
        <taxon>Bosea</taxon>
    </lineage>
</organism>
<dbReference type="OrthoDB" id="9808367at2"/>
<dbReference type="InterPro" id="IPR023801">
    <property type="entry name" value="His_deacetylse_dom"/>
</dbReference>
<dbReference type="InterPro" id="IPR000286">
    <property type="entry name" value="HDACs"/>
</dbReference>
<dbReference type="Gene3D" id="3.40.800.20">
    <property type="entry name" value="Histone deacetylase domain"/>
    <property type="match status" value="1"/>
</dbReference>
<comment type="similarity">
    <text evidence="1">Belongs to the histone deacetylase family.</text>
</comment>
<name>A0A1D7U8J0_9HYPH</name>
<dbReference type="GO" id="GO:0040029">
    <property type="term" value="P:epigenetic regulation of gene expression"/>
    <property type="evidence" value="ECO:0007669"/>
    <property type="project" value="TreeGrafter"/>
</dbReference>
<dbReference type="RefSeq" id="WP_069692905.1">
    <property type="nucleotide sequence ID" value="NZ_CP017147.1"/>
</dbReference>
<dbReference type="InterPro" id="IPR023696">
    <property type="entry name" value="Ureohydrolase_dom_sf"/>
</dbReference>
<proteinExistence type="inferred from homology"/>
<dbReference type="InterPro" id="IPR037138">
    <property type="entry name" value="His_deacetylse_dom_sf"/>
</dbReference>
<evidence type="ECO:0000256" key="1">
    <source>
        <dbReference type="ARBA" id="ARBA00005947"/>
    </source>
</evidence>
<dbReference type="KEGG" id="bvv:BHK69_27620"/>
<dbReference type="PRINTS" id="PR01270">
    <property type="entry name" value="HDASUPER"/>
</dbReference>
<dbReference type="EMBL" id="CP017147">
    <property type="protein sequence ID" value="AOO83710.1"/>
    <property type="molecule type" value="Genomic_DNA"/>
</dbReference>
<evidence type="ECO:0000259" key="2">
    <source>
        <dbReference type="Pfam" id="PF00850"/>
    </source>
</evidence>
<gene>
    <name evidence="3" type="ORF">BHK69_27620</name>
</gene>
<keyword evidence="4" id="KW-1185">Reference proteome</keyword>
<evidence type="ECO:0000313" key="4">
    <source>
        <dbReference type="Proteomes" id="UP000094969"/>
    </source>
</evidence>
<accession>A0A1D7U8J0</accession>
<reference evidence="3 4" key="1">
    <citation type="journal article" date="2015" name="Antonie Van Leeuwenhoek">
        <title>Bosea vaviloviae sp. nov., a new species of slow-growing rhizobia isolated from nodules of the relict species Vavilovia formosa (Stev.) Fed.</title>
        <authorList>
            <person name="Safronova V.I."/>
            <person name="Kuznetsova I.G."/>
            <person name="Sazanova A.L."/>
            <person name="Kimeklis A.K."/>
            <person name="Belimov A.A."/>
            <person name="Andronov E.E."/>
            <person name="Pinaev A.G."/>
            <person name="Chizhevskaya E.P."/>
            <person name="Pukhaev A.R."/>
            <person name="Popov K.P."/>
            <person name="Willems A."/>
            <person name="Tikhonovich I.A."/>
        </authorList>
    </citation>
    <scope>NUCLEOTIDE SEQUENCE [LARGE SCALE GENOMIC DNA]</scope>
    <source>
        <strain evidence="3 4">Vaf18</strain>
    </source>
</reference>
<dbReference type="CDD" id="cd11599">
    <property type="entry name" value="HDAC_classII_2"/>
    <property type="match status" value="1"/>
</dbReference>
<evidence type="ECO:0000313" key="3">
    <source>
        <dbReference type="EMBL" id="AOO83710.1"/>
    </source>
</evidence>
<sequence length="309" mass="33286">MTTLLITHPASLQHEMPPGHPERIERIRAVEQALEDERFAGLIRATAPLGLLEQVTLCHPPAFAQAVIAASPETGLVQIDADTLMSPGTVEAALRGVGAATFAVDEVMRGAVANAFCATRPPGHHAESEKAMGFCFFNSAAIAARHAQKAHGLERVAIVDWDVHHGNGTQEIFWDDPSVLYASTHEMPLYPGTGAPSERGQHGTVVNAPLRAGDASEEFREAFEAALLPRIEAFVPDLIIISAGFDAHWRDPLANINLKEADFTWATQKLMEIADRRAKGRVVSVLEGGYDLQALSRSAAAHVMALMRG</sequence>
<dbReference type="PANTHER" id="PTHR10625">
    <property type="entry name" value="HISTONE DEACETYLASE HDAC1-RELATED"/>
    <property type="match status" value="1"/>
</dbReference>
<protein>
    <submittedName>
        <fullName evidence="3">Acetoin utilization protein</fullName>
    </submittedName>
</protein>
<dbReference type="GO" id="GO:0004407">
    <property type="term" value="F:histone deacetylase activity"/>
    <property type="evidence" value="ECO:0007669"/>
    <property type="project" value="TreeGrafter"/>
</dbReference>